<dbReference type="GO" id="GO:0000120">
    <property type="term" value="C:RNA polymerase I transcription regulator complex"/>
    <property type="evidence" value="ECO:0007669"/>
    <property type="project" value="InterPro"/>
</dbReference>
<reference evidence="1 2" key="1">
    <citation type="submission" date="2019-07" db="EMBL/GenBank/DDBJ databases">
        <title>De Novo Assembly of kiwifruit Actinidia rufa.</title>
        <authorList>
            <person name="Sugita-Konishi S."/>
            <person name="Sato K."/>
            <person name="Mori E."/>
            <person name="Abe Y."/>
            <person name="Kisaki G."/>
            <person name="Hamano K."/>
            <person name="Suezawa K."/>
            <person name="Otani M."/>
            <person name="Fukuda T."/>
            <person name="Manabe T."/>
            <person name="Gomi K."/>
            <person name="Tabuchi M."/>
            <person name="Akimitsu K."/>
            <person name="Kataoka I."/>
        </authorList>
    </citation>
    <scope>NUCLEOTIDE SEQUENCE [LARGE SCALE GENOMIC DNA]</scope>
    <source>
        <strain evidence="2">cv. Fuchu</strain>
    </source>
</reference>
<sequence length="430" mass="49251">MSENSTMEVIEEAKEVKKQQTKCNKKDRHDCNGRPGSRLIKRILLSLTKPSYTLVTGSENVRVKNRARLRRILSRLVRRHNWEEASGVLSVLLKGTGNEKSPSKNRTKYWVAMELLKHVRSDSISSTKIQHVYETWMKRIGSMNKRPTKDSFLVQLEFILFCLRQGNVEDAHQAALCLMQLREFGNNPISHMIVGLNFCQLWYSTIPKEFQLRDSDESCTPMQSETEMRFSIPTENSEGHDAVDIHKVDSDTSVRNDKDVARDDVGQCREVSMEVVPHEETTYPNHQSQGFYMNTAEDSDHDDKSRFSNHGDNLQFAPTFNARGAVKHLRLALYSTPPVNEALLPLVQMLLLGDHIDEALNELEKFGHNSETTLPLRARTSILEHFDSSNFIKLSTCFEDILKKDPTCSHSLAKLMSMHQNGMFSFSNYK</sequence>
<dbReference type="AlphaFoldDB" id="A0A7J0G9P4"/>
<dbReference type="GO" id="GO:0006360">
    <property type="term" value="P:transcription by RNA polymerase I"/>
    <property type="evidence" value="ECO:0007669"/>
    <property type="project" value="InterPro"/>
</dbReference>
<comment type="caution">
    <text evidence="1">The sequence shown here is derived from an EMBL/GenBank/DDBJ whole genome shotgun (WGS) entry which is preliminary data.</text>
</comment>
<dbReference type="PANTHER" id="PTHR36720">
    <property type="entry name" value="TAF RNA POLYMERASE I SUBUNIT A"/>
    <property type="match status" value="1"/>
</dbReference>
<organism evidence="1 2">
    <name type="scientific">Actinidia rufa</name>
    <dbReference type="NCBI Taxonomy" id="165716"/>
    <lineage>
        <taxon>Eukaryota</taxon>
        <taxon>Viridiplantae</taxon>
        <taxon>Streptophyta</taxon>
        <taxon>Embryophyta</taxon>
        <taxon>Tracheophyta</taxon>
        <taxon>Spermatophyta</taxon>
        <taxon>Magnoliopsida</taxon>
        <taxon>eudicotyledons</taxon>
        <taxon>Gunneridae</taxon>
        <taxon>Pentapetalae</taxon>
        <taxon>asterids</taxon>
        <taxon>Ericales</taxon>
        <taxon>Actinidiaceae</taxon>
        <taxon>Actinidia</taxon>
    </lineage>
</organism>
<gene>
    <name evidence="1" type="ORF">Acr_19g0004730</name>
</gene>
<dbReference type="EMBL" id="BJWL01000019">
    <property type="protein sequence ID" value="GFZ07536.1"/>
    <property type="molecule type" value="Genomic_DNA"/>
</dbReference>
<accession>A0A7J0G9P4</accession>
<name>A0A7J0G9P4_9ERIC</name>
<keyword evidence="2" id="KW-1185">Reference proteome</keyword>
<evidence type="ECO:0000313" key="1">
    <source>
        <dbReference type="EMBL" id="GFZ07536.1"/>
    </source>
</evidence>
<dbReference type="OrthoDB" id="1899337at2759"/>
<dbReference type="PANTHER" id="PTHR36720:SF1">
    <property type="entry name" value="TAF RNA POLYMERASE I SUBUNIT A"/>
    <property type="match status" value="1"/>
</dbReference>
<evidence type="ECO:0000313" key="2">
    <source>
        <dbReference type="Proteomes" id="UP000585474"/>
    </source>
</evidence>
<dbReference type="InterPro" id="IPR039495">
    <property type="entry name" value="TAF1A"/>
</dbReference>
<proteinExistence type="predicted"/>
<protein>
    <submittedName>
        <fullName evidence="1">Uncharacterized protein</fullName>
    </submittedName>
</protein>
<dbReference type="Proteomes" id="UP000585474">
    <property type="component" value="Unassembled WGS sequence"/>
</dbReference>
<dbReference type="Pfam" id="PF14929">
    <property type="entry name" value="TAF1_subA"/>
    <property type="match status" value="1"/>
</dbReference>